<proteinExistence type="predicted"/>
<dbReference type="EMBL" id="JBBNGS010000017">
    <property type="protein sequence ID" value="MEQ2638348.1"/>
    <property type="molecule type" value="Genomic_DNA"/>
</dbReference>
<evidence type="ECO:0008006" key="3">
    <source>
        <dbReference type="Google" id="ProtNLM"/>
    </source>
</evidence>
<name>A0ABV1IHH6_9ACTN</name>
<dbReference type="RefSeq" id="WP_349183031.1">
    <property type="nucleotide sequence ID" value="NZ_JBBNGS010000017.1"/>
</dbReference>
<evidence type="ECO:0000313" key="1">
    <source>
        <dbReference type="EMBL" id="MEQ2638348.1"/>
    </source>
</evidence>
<dbReference type="SUPFAM" id="SSF46785">
    <property type="entry name" value="Winged helix' DNA-binding domain"/>
    <property type="match status" value="1"/>
</dbReference>
<comment type="caution">
    <text evidence="1">The sequence shown here is derived from an EMBL/GenBank/DDBJ whole genome shotgun (WGS) entry which is preliminary data.</text>
</comment>
<sequence length="91" mass="10199">MDKEDSVKTTAEYEAASAWKPTPTARKIISFVERHDGKPCSKAQIAVALGRNEKTIDRLIARMRHEGILEAEPQWAENGGQLANTYHVVHK</sequence>
<dbReference type="InterPro" id="IPR036390">
    <property type="entry name" value="WH_DNA-bd_sf"/>
</dbReference>
<dbReference type="Proteomes" id="UP001478817">
    <property type="component" value="Unassembled WGS sequence"/>
</dbReference>
<evidence type="ECO:0000313" key="2">
    <source>
        <dbReference type="Proteomes" id="UP001478817"/>
    </source>
</evidence>
<keyword evidence="2" id="KW-1185">Reference proteome</keyword>
<organism evidence="1 2">
    <name type="scientific">Paratractidigestivibacter faecalis</name>
    <dbReference type="NCBI Taxonomy" id="2292441"/>
    <lineage>
        <taxon>Bacteria</taxon>
        <taxon>Bacillati</taxon>
        <taxon>Actinomycetota</taxon>
        <taxon>Coriobacteriia</taxon>
        <taxon>Coriobacteriales</taxon>
        <taxon>Atopobiaceae</taxon>
        <taxon>Paratractidigestivibacter</taxon>
    </lineage>
</organism>
<gene>
    <name evidence="1" type="ORF">AAAT05_08340</name>
</gene>
<accession>A0ABV1IHH6</accession>
<reference evidence="1 2" key="1">
    <citation type="submission" date="2024-04" db="EMBL/GenBank/DDBJ databases">
        <title>Human intestinal bacterial collection.</title>
        <authorList>
            <person name="Pauvert C."/>
            <person name="Hitch T.C.A."/>
            <person name="Clavel T."/>
        </authorList>
    </citation>
    <scope>NUCLEOTIDE SEQUENCE [LARGE SCALE GENOMIC DNA]</scope>
    <source>
        <strain evidence="1 2">CLA-AA-H197</strain>
    </source>
</reference>
<protein>
    <recommendedName>
        <fullName evidence="3">MarR family transcriptional regulator</fullName>
    </recommendedName>
</protein>